<feature type="transmembrane region" description="Helical" evidence="1">
    <location>
        <begin position="110"/>
        <end position="130"/>
    </location>
</feature>
<keyword evidence="2" id="KW-0808">Transferase</keyword>
<dbReference type="GO" id="GO:0016780">
    <property type="term" value="F:phosphotransferase activity, for other substituted phosphate groups"/>
    <property type="evidence" value="ECO:0007669"/>
    <property type="project" value="InterPro"/>
</dbReference>
<dbReference type="AlphaFoldDB" id="A0A7C1SEX2"/>
<sequence length="193" mass="20941">MRNETKDRGRRFLRPLVRLLNRWAISPSAVTWSALPLSVVAGILFAVGNFVWGGVVAMLVGLCDTVDGELSRMSGRTSVSGAILDSTVDRLSEGIILTGIALYYQRANGAYSALAIIAMLFSLLVSYVRARAEGAGRQCQVGFFERPIRVIILVFSAIVLGRRLLPFGLGVIAVGSLATFIHRLLHVLKPQSK</sequence>
<name>A0A7C1SEX2_UNCW3</name>
<comment type="caution">
    <text evidence="2">The sequence shown here is derived from an EMBL/GenBank/DDBJ whole genome shotgun (WGS) entry which is preliminary data.</text>
</comment>
<keyword evidence="1" id="KW-1133">Transmembrane helix</keyword>
<accession>A0A7C1SEX2</accession>
<dbReference type="EMBL" id="DSLG01000008">
    <property type="protein sequence ID" value="HEA87744.1"/>
    <property type="molecule type" value="Genomic_DNA"/>
</dbReference>
<dbReference type="Pfam" id="PF01066">
    <property type="entry name" value="CDP-OH_P_transf"/>
    <property type="match status" value="1"/>
</dbReference>
<keyword evidence="1" id="KW-0812">Transmembrane</keyword>
<proteinExistence type="predicted"/>
<dbReference type="Gene3D" id="1.20.120.1760">
    <property type="match status" value="1"/>
</dbReference>
<evidence type="ECO:0000313" key="2">
    <source>
        <dbReference type="EMBL" id="HEA87744.1"/>
    </source>
</evidence>
<dbReference type="GO" id="GO:0016020">
    <property type="term" value="C:membrane"/>
    <property type="evidence" value="ECO:0007669"/>
    <property type="project" value="InterPro"/>
</dbReference>
<dbReference type="GO" id="GO:0008654">
    <property type="term" value="P:phospholipid biosynthetic process"/>
    <property type="evidence" value="ECO:0007669"/>
    <property type="project" value="InterPro"/>
</dbReference>
<reference evidence="2" key="1">
    <citation type="journal article" date="2020" name="mSystems">
        <title>Genome- and Community-Level Interaction Insights into Carbon Utilization and Element Cycling Functions of Hydrothermarchaeota in Hydrothermal Sediment.</title>
        <authorList>
            <person name="Zhou Z."/>
            <person name="Liu Y."/>
            <person name="Xu W."/>
            <person name="Pan J."/>
            <person name="Luo Z.H."/>
            <person name="Li M."/>
        </authorList>
    </citation>
    <scope>NUCLEOTIDE SEQUENCE [LARGE SCALE GENOMIC DNA]</scope>
    <source>
        <strain evidence="2">SpSt-265</strain>
        <strain evidence="3">SpSt-465</strain>
    </source>
</reference>
<feature type="transmembrane region" description="Helical" evidence="1">
    <location>
        <begin position="50"/>
        <end position="66"/>
    </location>
</feature>
<dbReference type="InterPro" id="IPR043130">
    <property type="entry name" value="CDP-OH_PTrfase_TM_dom"/>
</dbReference>
<feature type="transmembrane region" description="Helical" evidence="1">
    <location>
        <begin position="167"/>
        <end position="185"/>
    </location>
</feature>
<evidence type="ECO:0000313" key="3">
    <source>
        <dbReference type="EMBL" id="HFJ53583.1"/>
    </source>
</evidence>
<organism evidence="2">
    <name type="scientific">candidate division WOR-3 bacterium</name>
    <dbReference type="NCBI Taxonomy" id="2052148"/>
    <lineage>
        <taxon>Bacteria</taxon>
        <taxon>Bacteria division WOR-3</taxon>
    </lineage>
</organism>
<keyword evidence="1" id="KW-0472">Membrane</keyword>
<protein>
    <submittedName>
        <fullName evidence="2">CDP-alcohol phosphatidyltransferase family protein</fullName>
    </submittedName>
</protein>
<dbReference type="EMBL" id="DSTU01000004">
    <property type="protein sequence ID" value="HFJ53583.1"/>
    <property type="molecule type" value="Genomic_DNA"/>
</dbReference>
<gene>
    <name evidence="2" type="ORF">ENP94_07050</name>
    <name evidence="3" type="ORF">ENS16_02700</name>
</gene>
<evidence type="ECO:0000256" key="1">
    <source>
        <dbReference type="SAM" id="Phobius"/>
    </source>
</evidence>
<dbReference type="InterPro" id="IPR000462">
    <property type="entry name" value="CDP-OH_P_trans"/>
</dbReference>